<proteinExistence type="predicted"/>
<feature type="compositionally biased region" description="Gly residues" evidence="1">
    <location>
        <begin position="118"/>
        <end position="127"/>
    </location>
</feature>
<evidence type="ECO:0000313" key="3">
    <source>
        <dbReference type="Proteomes" id="UP000250266"/>
    </source>
</evidence>
<dbReference type="Proteomes" id="UP000250266">
    <property type="component" value="Unassembled WGS sequence"/>
</dbReference>
<feature type="compositionally biased region" description="Acidic residues" evidence="1">
    <location>
        <begin position="146"/>
        <end position="165"/>
    </location>
</feature>
<feature type="compositionally biased region" description="Low complexity" evidence="1">
    <location>
        <begin position="60"/>
        <end position="70"/>
    </location>
</feature>
<keyword evidence="3" id="KW-1185">Reference proteome</keyword>
<feature type="region of interest" description="Disordered" evidence="1">
    <location>
        <begin position="48"/>
        <end position="165"/>
    </location>
</feature>
<dbReference type="OrthoDB" id="5403747at2759"/>
<gene>
    <name evidence="2" type="ORF">K432DRAFT_386081</name>
</gene>
<name>A0A8E2E1P1_9PEZI</name>
<evidence type="ECO:0000313" key="2">
    <source>
        <dbReference type="EMBL" id="OCK75593.1"/>
    </source>
</evidence>
<organism evidence="2 3">
    <name type="scientific">Lepidopterella palustris CBS 459.81</name>
    <dbReference type="NCBI Taxonomy" id="1314670"/>
    <lineage>
        <taxon>Eukaryota</taxon>
        <taxon>Fungi</taxon>
        <taxon>Dikarya</taxon>
        <taxon>Ascomycota</taxon>
        <taxon>Pezizomycotina</taxon>
        <taxon>Dothideomycetes</taxon>
        <taxon>Pleosporomycetidae</taxon>
        <taxon>Mytilinidiales</taxon>
        <taxon>Argynnaceae</taxon>
        <taxon>Lepidopterella</taxon>
    </lineage>
</organism>
<reference evidence="2 3" key="1">
    <citation type="journal article" date="2016" name="Nat. Commun.">
        <title>Ectomycorrhizal ecology is imprinted in the genome of the dominant symbiotic fungus Cenococcum geophilum.</title>
        <authorList>
            <consortium name="DOE Joint Genome Institute"/>
            <person name="Peter M."/>
            <person name="Kohler A."/>
            <person name="Ohm R.A."/>
            <person name="Kuo A."/>
            <person name="Krutzmann J."/>
            <person name="Morin E."/>
            <person name="Arend M."/>
            <person name="Barry K.W."/>
            <person name="Binder M."/>
            <person name="Choi C."/>
            <person name="Clum A."/>
            <person name="Copeland A."/>
            <person name="Grisel N."/>
            <person name="Haridas S."/>
            <person name="Kipfer T."/>
            <person name="LaButti K."/>
            <person name="Lindquist E."/>
            <person name="Lipzen A."/>
            <person name="Maire R."/>
            <person name="Meier B."/>
            <person name="Mihaltcheva S."/>
            <person name="Molinier V."/>
            <person name="Murat C."/>
            <person name="Poggeler S."/>
            <person name="Quandt C.A."/>
            <person name="Sperisen C."/>
            <person name="Tritt A."/>
            <person name="Tisserant E."/>
            <person name="Crous P.W."/>
            <person name="Henrissat B."/>
            <person name="Nehls U."/>
            <person name="Egli S."/>
            <person name="Spatafora J.W."/>
            <person name="Grigoriev I.V."/>
            <person name="Martin F.M."/>
        </authorList>
    </citation>
    <scope>NUCLEOTIDE SEQUENCE [LARGE SCALE GENOMIC DNA]</scope>
    <source>
        <strain evidence="2 3">CBS 459.81</strain>
    </source>
</reference>
<dbReference type="EMBL" id="KV745297">
    <property type="protein sequence ID" value="OCK75593.1"/>
    <property type="molecule type" value="Genomic_DNA"/>
</dbReference>
<evidence type="ECO:0000256" key="1">
    <source>
        <dbReference type="SAM" id="MobiDB-lite"/>
    </source>
</evidence>
<protein>
    <submittedName>
        <fullName evidence="2">Uncharacterized protein</fullName>
    </submittedName>
</protein>
<accession>A0A8E2E1P1</accession>
<sequence length="165" mass="17379">MSEFSDRDARFMAAAFQSLRSPPEIDYDRMASILGMTKGSVRNVMGPLKKRLLATSNGNAPSATTPATTPKKGDRVPGAESKTVARPARATKKRNGGSELDGEAEGEVVEMGKKRGASAGGGGGGGGKGKRIKKEIVQDSNNFDDGNGEEDAESDLMFEDDELLL</sequence>
<dbReference type="AlphaFoldDB" id="A0A8E2E1P1"/>